<sequence>MKIKRITKINIFVLLLVLSVLTLVLSFKNTAYAEESKETEETKENEKSKEEKDTKETKDDGFEFNGAKLKFITGTFDGKDSLDIDFPIEIKDANAEYIDEKAKIINTEKKAFTLKNPNILVLNNGKKYYVITAINAYKDVQDNIIDKVNIESEILYDKSKLQIKLKLKDIKDEQKNIKYSICYASMDEKAFQTPEAFKLVDSKFRIPKHCITPDGYFYQMNPRSVPYKESYFFMQGAIYIANSLLDVIDSKFAQVITAKLVDDTAKKLNEDGYYPIPYRSEWLKADYNIGKGYFDTRWNLDYAYICLRMYSMFKDEKYINIADKVLTYYKKYAEQNAIKVPYIDDAFLVMDYGAEYYIGMTHSSLNHHLMGLKALMYEDILKKENKNSAFIKKMIKGVEATCDMWIKKDGNLEYARFVDGTYGLKDYPDLTLNDLKDCQALHENLYKCKNAVFEKLINSKQKWYDNVYLKNK</sequence>
<reference evidence="3" key="1">
    <citation type="submission" date="2022-04" db="EMBL/GenBank/DDBJ databases">
        <title>Complete genome sequences of Ezakiella coagulans and Fenollaria massiliensis.</title>
        <authorList>
            <person name="France M.T."/>
            <person name="Clifford J."/>
            <person name="Narina S."/>
            <person name="Rutt L."/>
            <person name="Ravel J."/>
        </authorList>
    </citation>
    <scope>NUCLEOTIDE SEQUENCE</scope>
    <source>
        <strain evidence="3">C0061C2</strain>
    </source>
</reference>
<keyword evidence="2" id="KW-0732">Signal</keyword>
<dbReference type="AlphaFoldDB" id="A0A9E7ITR1"/>
<dbReference type="KEGG" id="fms:M1R53_05300"/>
<proteinExistence type="predicted"/>
<dbReference type="EMBL" id="CP096649">
    <property type="protein sequence ID" value="UQK58658.1"/>
    <property type="molecule type" value="Genomic_DNA"/>
</dbReference>
<dbReference type="RefSeq" id="WP_249242249.1">
    <property type="nucleotide sequence ID" value="NZ_CP096649.1"/>
</dbReference>
<evidence type="ECO:0000313" key="3">
    <source>
        <dbReference type="EMBL" id="UQK58658.1"/>
    </source>
</evidence>
<name>A0A9E7ITR1_9FIRM</name>
<evidence type="ECO:0000313" key="4">
    <source>
        <dbReference type="Proteomes" id="UP000831151"/>
    </source>
</evidence>
<keyword evidence="4" id="KW-1185">Reference proteome</keyword>
<gene>
    <name evidence="3" type="ORF">M1R53_05300</name>
</gene>
<accession>A0A9E7ITR1</accession>
<evidence type="ECO:0000256" key="2">
    <source>
        <dbReference type="SAM" id="SignalP"/>
    </source>
</evidence>
<feature type="signal peptide" evidence="2">
    <location>
        <begin position="1"/>
        <end position="33"/>
    </location>
</feature>
<dbReference type="Proteomes" id="UP000831151">
    <property type="component" value="Chromosome"/>
</dbReference>
<protein>
    <recommendedName>
        <fullName evidence="5">D-glucuronyl C5-epimerase C-terminal domain-containing protein</fullName>
    </recommendedName>
</protein>
<feature type="region of interest" description="Disordered" evidence="1">
    <location>
        <begin position="35"/>
        <end position="59"/>
    </location>
</feature>
<organism evidence="3 4">
    <name type="scientific">Fenollaria massiliensis</name>
    <dbReference type="NCBI Taxonomy" id="938288"/>
    <lineage>
        <taxon>Bacteria</taxon>
        <taxon>Bacillati</taxon>
        <taxon>Bacillota</taxon>
        <taxon>Clostridia</taxon>
        <taxon>Eubacteriales</taxon>
        <taxon>Fenollaria</taxon>
    </lineage>
</organism>
<feature type="chain" id="PRO_5039552133" description="D-glucuronyl C5-epimerase C-terminal domain-containing protein" evidence="2">
    <location>
        <begin position="34"/>
        <end position="472"/>
    </location>
</feature>
<evidence type="ECO:0000256" key="1">
    <source>
        <dbReference type="SAM" id="MobiDB-lite"/>
    </source>
</evidence>
<evidence type="ECO:0008006" key="5">
    <source>
        <dbReference type="Google" id="ProtNLM"/>
    </source>
</evidence>